<dbReference type="HOGENOM" id="CLU_2526407_0_0_0"/>
<protein>
    <submittedName>
        <fullName evidence="2">Uncharacterized protein</fullName>
    </submittedName>
</protein>
<dbReference type="AlphaFoldDB" id="E8T2M7"/>
<evidence type="ECO:0000313" key="2">
    <source>
        <dbReference type="EMBL" id="ADU97122.1"/>
    </source>
</evidence>
<keyword evidence="3" id="KW-1185">Reference proteome</keyword>
<dbReference type="RefSeq" id="WP_013537908.1">
    <property type="nucleotide sequence ID" value="NC_014926.1"/>
</dbReference>
<sequence length="84" mass="9403">MGKDSLKKVLDNLIVEVENGNYQKASELLSGLPELLPSLSPAQARELYLLLDSLQKKLKLNEEELLKQLSNSKKVKESYGKCSL</sequence>
<name>E8T2M7_THEA1</name>
<accession>E8T2M7</accession>
<dbReference type="Proteomes" id="UP000006362">
    <property type="component" value="Chromosome"/>
</dbReference>
<feature type="coiled-coil region" evidence="1">
    <location>
        <begin position="44"/>
        <end position="71"/>
    </location>
</feature>
<evidence type="ECO:0000313" key="3">
    <source>
        <dbReference type="Proteomes" id="UP000006362"/>
    </source>
</evidence>
<dbReference type="EMBL" id="CP002444">
    <property type="protein sequence ID" value="ADU97122.1"/>
    <property type="molecule type" value="Genomic_DNA"/>
</dbReference>
<reference evidence="2" key="1">
    <citation type="submission" date="2011-01" db="EMBL/GenBank/DDBJ databases">
        <title>Complete sequence of chromosome of Thermovibrio ammonificans HB-1.</title>
        <authorList>
            <consortium name="US DOE Joint Genome Institute"/>
            <person name="Lucas S."/>
            <person name="Copeland A."/>
            <person name="Lapidus A."/>
            <person name="Cheng J.-F."/>
            <person name="Goodwin L."/>
            <person name="Pitluck S."/>
            <person name="Davenport K."/>
            <person name="Detter J.C."/>
            <person name="Han C."/>
            <person name="Tapia R."/>
            <person name="Land M."/>
            <person name="Hauser L."/>
            <person name="Kyrpides N."/>
            <person name="Ivanova N."/>
            <person name="Ovchinnikova G."/>
            <person name="Vetriani C."/>
            <person name="Woyke T."/>
        </authorList>
    </citation>
    <scope>NUCLEOTIDE SEQUENCE [LARGE SCALE GENOMIC DNA]</scope>
    <source>
        <strain evidence="2">HB-1</strain>
    </source>
</reference>
<gene>
    <name evidence="2" type="ordered locus">Theam_1158</name>
</gene>
<dbReference type="KEGG" id="tam:Theam_1158"/>
<keyword evidence="1" id="KW-0175">Coiled coil</keyword>
<organism evidence="2 3">
    <name type="scientific">Thermovibrio ammonificans (strain DSM 15698 / JCM 12110 / HB-1)</name>
    <dbReference type="NCBI Taxonomy" id="648996"/>
    <lineage>
        <taxon>Bacteria</taxon>
        <taxon>Pseudomonadati</taxon>
        <taxon>Aquificota</taxon>
        <taxon>Aquificia</taxon>
        <taxon>Desulfurobacteriales</taxon>
        <taxon>Desulfurobacteriaceae</taxon>
        <taxon>Thermovibrio</taxon>
    </lineage>
</organism>
<dbReference type="STRING" id="648996.Theam_1158"/>
<evidence type="ECO:0000256" key="1">
    <source>
        <dbReference type="SAM" id="Coils"/>
    </source>
</evidence>
<proteinExistence type="predicted"/>